<evidence type="ECO:0000259" key="7">
    <source>
        <dbReference type="Pfam" id="PF13458"/>
    </source>
</evidence>
<evidence type="ECO:0000256" key="5">
    <source>
        <dbReference type="SAM" id="MobiDB-lite"/>
    </source>
</evidence>
<dbReference type="RefSeq" id="WP_203992795.1">
    <property type="nucleotide sequence ID" value="NZ_BOPG01000021.1"/>
</dbReference>
<accession>A0A8J4E150</accession>
<comment type="similarity">
    <text evidence="1">Belongs to the leucine-binding protein family.</text>
</comment>
<keyword evidence="2" id="KW-0813">Transport</keyword>
<dbReference type="Proteomes" id="UP000612585">
    <property type="component" value="Unassembled WGS sequence"/>
</dbReference>
<name>A0A8J4E150_9ACTN</name>
<feature type="chain" id="PRO_5038381246" evidence="6">
    <location>
        <begin position="21"/>
        <end position="434"/>
    </location>
</feature>
<dbReference type="EMBL" id="BOPG01000021">
    <property type="protein sequence ID" value="GIJ55662.1"/>
    <property type="molecule type" value="Genomic_DNA"/>
</dbReference>
<keyword evidence="4" id="KW-0029">Amino-acid transport</keyword>
<feature type="signal peptide" evidence="6">
    <location>
        <begin position="1"/>
        <end position="20"/>
    </location>
</feature>
<proteinExistence type="inferred from homology"/>
<dbReference type="InterPro" id="IPR000709">
    <property type="entry name" value="Leu_Ile_Val-bd"/>
</dbReference>
<dbReference type="PANTHER" id="PTHR47235:SF1">
    <property type="entry name" value="BLR6548 PROTEIN"/>
    <property type="match status" value="1"/>
</dbReference>
<evidence type="ECO:0000256" key="2">
    <source>
        <dbReference type="ARBA" id="ARBA00022448"/>
    </source>
</evidence>
<feature type="domain" description="Leucine-binding protein" evidence="7">
    <location>
        <begin position="62"/>
        <end position="383"/>
    </location>
</feature>
<evidence type="ECO:0000256" key="1">
    <source>
        <dbReference type="ARBA" id="ARBA00010062"/>
    </source>
</evidence>
<organism evidence="8 9">
    <name type="scientific">Virgisporangium aurantiacum</name>
    <dbReference type="NCBI Taxonomy" id="175570"/>
    <lineage>
        <taxon>Bacteria</taxon>
        <taxon>Bacillati</taxon>
        <taxon>Actinomycetota</taxon>
        <taxon>Actinomycetes</taxon>
        <taxon>Micromonosporales</taxon>
        <taxon>Micromonosporaceae</taxon>
        <taxon>Virgisporangium</taxon>
    </lineage>
</organism>
<reference evidence="8" key="1">
    <citation type="submission" date="2021-01" db="EMBL/GenBank/DDBJ databases">
        <title>Whole genome shotgun sequence of Virgisporangium aurantiacum NBRC 16421.</title>
        <authorList>
            <person name="Komaki H."/>
            <person name="Tamura T."/>
        </authorList>
    </citation>
    <scope>NUCLEOTIDE SEQUENCE</scope>
    <source>
        <strain evidence="8">NBRC 16421</strain>
    </source>
</reference>
<dbReference type="Pfam" id="PF13458">
    <property type="entry name" value="Peripla_BP_6"/>
    <property type="match status" value="1"/>
</dbReference>
<dbReference type="AlphaFoldDB" id="A0A8J4E150"/>
<evidence type="ECO:0000313" key="9">
    <source>
        <dbReference type="Proteomes" id="UP000612585"/>
    </source>
</evidence>
<keyword evidence="3 6" id="KW-0732">Signal</keyword>
<evidence type="ECO:0000256" key="3">
    <source>
        <dbReference type="ARBA" id="ARBA00022729"/>
    </source>
</evidence>
<evidence type="ECO:0000256" key="4">
    <source>
        <dbReference type="ARBA" id="ARBA00022970"/>
    </source>
</evidence>
<dbReference type="SUPFAM" id="SSF53822">
    <property type="entry name" value="Periplasmic binding protein-like I"/>
    <property type="match status" value="1"/>
</dbReference>
<dbReference type="InterPro" id="IPR028081">
    <property type="entry name" value="Leu-bd"/>
</dbReference>
<keyword evidence="9" id="KW-1185">Reference proteome</keyword>
<comment type="caution">
    <text evidence="8">The sequence shown here is derived from an EMBL/GenBank/DDBJ whole genome shotgun (WGS) entry which is preliminary data.</text>
</comment>
<evidence type="ECO:0000313" key="8">
    <source>
        <dbReference type="EMBL" id="GIJ55662.1"/>
    </source>
</evidence>
<dbReference type="PANTHER" id="PTHR47235">
    <property type="entry name" value="BLR6548 PROTEIN"/>
    <property type="match status" value="1"/>
</dbReference>
<dbReference type="Gene3D" id="3.40.50.2300">
    <property type="match status" value="2"/>
</dbReference>
<feature type="region of interest" description="Disordered" evidence="5">
    <location>
        <begin position="24"/>
        <end position="47"/>
    </location>
</feature>
<dbReference type="PRINTS" id="PR00337">
    <property type="entry name" value="LEUILEVALBP"/>
</dbReference>
<dbReference type="GO" id="GO:0006865">
    <property type="term" value="P:amino acid transport"/>
    <property type="evidence" value="ECO:0007669"/>
    <property type="project" value="UniProtKB-KW"/>
</dbReference>
<gene>
    <name evidence="8" type="ORF">Vau01_031780</name>
</gene>
<dbReference type="InterPro" id="IPR028082">
    <property type="entry name" value="Peripla_BP_I"/>
</dbReference>
<protein>
    <submittedName>
        <fullName evidence="8">Branched-chain amino acid ABC transporter substrate-binding protein</fullName>
    </submittedName>
</protein>
<sequence>MKRSLSYLAVVLATASVLSACNSNSNDDDSDGDTGATSAGAWKAPVDDCDDPDAATKKISGTLKVGWSAALSGPLAGAVGAVLQGMKDRFAIENEAGGVSGVKLDVVTRDDAFDPAKAKANIGQLIQSDKVDVLDVFGSGQLDAVADDQNAACVPLLFAQSGVPTFRDVKNFPWTTQYLPSADVEGAFGVELLKQKYPNGAKVALAINQTESGKGLADGYKKALQGTNFTIVKEASLADPAAAATTLSASGAQVVINAAVTSDCPALSTAIGRTGWKPETFIQPSNCVDGKTLYAPAGAAADGQLVPVWLKNPASPLYANDAAVQDYLAKLKKLNNPAPTNSYTVNGWVIGDMMIDVFKKAAASSSGLSHAGILEAARVQEYQPPMFIDGIKWRMAPNAPLGILAFRTFQWNAAEQQFKPSGDVIDISGKYLTK</sequence>
<dbReference type="PROSITE" id="PS51257">
    <property type="entry name" value="PROKAR_LIPOPROTEIN"/>
    <property type="match status" value="1"/>
</dbReference>
<evidence type="ECO:0000256" key="6">
    <source>
        <dbReference type="SAM" id="SignalP"/>
    </source>
</evidence>